<dbReference type="InterPro" id="IPR016181">
    <property type="entry name" value="Acyl_CoA_acyltransferase"/>
</dbReference>
<dbReference type="Gene3D" id="3.40.630.30">
    <property type="match status" value="1"/>
</dbReference>
<organism evidence="2">
    <name type="scientific">bioreactor metagenome</name>
    <dbReference type="NCBI Taxonomy" id="1076179"/>
    <lineage>
        <taxon>unclassified sequences</taxon>
        <taxon>metagenomes</taxon>
        <taxon>ecological metagenomes</taxon>
    </lineage>
</organism>
<gene>
    <name evidence="2" type="ORF">SDC9_74616</name>
</gene>
<dbReference type="PANTHER" id="PTHR41373">
    <property type="entry name" value="DUF2156 DOMAIN-CONTAINING PROTEIN"/>
    <property type="match status" value="1"/>
</dbReference>
<dbReference type="InterPro" id="IPR024320">
    <property type="entry name" value="LPG_synthase_C"/>
</dbReference>
<feature type="domain" description="Phosphatidylglycerol lysyltransferase C-terminal" evidence="1">
    <location>
        <begin position="5"/>
        <end position="272"/>
    </location>
</feature>
<accession>A0A644YIH1</accession>
<protein>
    <recommendedName>
        <fullName evidence="1">Phosphatidylglycerol lysyltransferase C-terminal domain-containing protein</fullName>
    </recommendedName>
</protein>
<comment type="caution">
    <text evidence="2">The sequence shown here is derived from an EMBL/GenBank/DDBJ whole genome shotgun (WGS) entry which is preliminary data.</text>
</comment>
<dbReference type="InterPro" id="IPR016732">
    <property type="entry name" value="UCP018688"/>
</dbReference>
<dbReference type="PIRSF" id="PIRSF018688">
    <property type="entry name" value="UCP018688"/>
    <property type="match status" value="1"/>
</dbReference>
<proteinExistence type="predicted"/>
<sequence length="276" mass="32030">MKYYQGSECTFTNLFVWRRCYKICWAISHEFLIIKVTRDDITFVLQPFGGAVEDFPAILNELREAFAGKPFEMRGIYEETIPLLKSCLSETTQFIDDRDNWDYVYLRDNLANLAGRKYHAKKNHANAFRKENPDYVFSLISKDDIADCIAFADLWCEMKGQNAEGLRCELCALEESLTKFETLNIRGALIRINGVVQAFTIGEKYNKDMAVIHFEKANPEIRGLYTVINQDFCAKVWNDVTYINREEDMGLEGLRKAKESYQPEFMVKKYTAVISD</sequence>
<dbReference type="SUPFAM" id="SSF55729">
    <property type="entry name" value="Acyl-CoA N-acyltransferases (Nat)"/>
    <property type="match status" value="2"/>
</dbReference>
<reference evidence="2" key="1">
    <citation type="submission" date="2019-08" db="EMBL/GenBank/DDBJ databases">
        <authorList>
            <person name="Kucharzyk K."/>
            <person name="Murdoch R.W."/>
            <person name="Higgins S."/>
            <person name="Loffler F."/>
        </authorList>
    </citation>
    <scope>NUCLEOTIDE SEQUENCE</scope>
</reference>
<dbReference type="EMBL" id="VSSQ01005163">
    <property type="protein sequence ID" value="MPM28097.1"/>
    <property type="molecule type" value="Genomic_DNA"/>
</dbReference>
<dbReference type="Pfam" id="PF09924">
    <property type="entry name" value="LPG_synthase_C"/>
    <property type="match status" value="1"/>
</dbReference>
<dbReference type="PANTHER" id="PTHR41373:SF1">
    <property type="entry name" value="PHOSPHATIDYLGLYCEROL LYSYLTRANSFERASE C-TERMINAL DOMAIN-CONTAINING PROTEIN"/>
    <property type="match status" value="1"/>
</dbReference>
<evidence type="ECO:0000313" key="2">
    <source>
        <dbReference type="EMBL" id="MPM28097.1"/>
    </source>
</evidence>
<evidence type="ECO:0000259" key="1">
    <source>
        <dbReference type="Pfam" id="PF09924"/>
    </source>
</evidence>
<dbReference type="AlphaFoldDB" id="A0A644YIH1"/>
<name>A0A644YIH1_9ZZZZ</name>